<dbReference type="EMBL" id="JBFOLJ010000007">
    <property type="protein sequence ID" value="KAL2520502.1"/>
    <property type="molecule type" value="Genomic_DNA"/>
</dbReference>
<name>A0ABD1U696_9LAMI</name>
<accession>A0ABD1U696</accession>
<feature type="domain" description="Myb/SANT-like" evidence="1">
    <location>
        <begin position="3"/>
        <end position="52"/>
    </location>
</feature>
<dbReference type="Proteomes" id="UP001604277">
    <property type="component" value="Unassembled WGS sequence"/>
</dbReference>
<gene>
    <name evidence="2" type="ORF">Fot_24425</name>
</gene>
<proteinExistence type="predicted"/>
<protein>
    <recommendedName>
        <fullName evidence="1">Myb/SANT-like domain-containing protein</fullName>
    </recommendedName>
</protein>
<keyword evidence="3" id="KW-1185">Reference proteome</keyword>
<comment type="caution">
    <text evidence="2">The sequence shown here is derived from an EMBL/GenBank/DDBJ whole genome shotgun (WGS) entry which is preliminary data.</text>
</comment>
<dbReference type="AlphaFoldDB" id="A0ABD1U696"/>
<dbReference type="InterPro" id="IPR024752">
    <property type="entry name" value="Myb/SANT-like_dom"/>
</dbReference>
<dbReference type="Pfam" id="PF12776">
    <property type="entry name" value="Myb_DNA-bind_3"/>
    <property type="match status" value="1"/>
</dbReference>
<dbReference type="InterPro" id="IPR045026">
    <property type="entry name" value="LIMYB"/>
</dbReference>
<organism evidence="2 3">
    <name type="scientific">Forsythia ovata</name>
    <dbReference type="NCBI Taxonomy" id="205694"/>
    <lineage>
        <taxon>Eukaryota</taxon>
        <taxon>Viridiplantae</taxon>
        <taxon>Streptophyta</taxon>
        <taxon>Embryophyta</taxon>
        <taxon>Tracheophyta</taxon>
        <taxon>Spermatophyta</taxon>
        <taxon>Magnoliopsida</taxon>
        <taxon>eudicotyledons</taxon>
        <taxon>Gunneridae</taxon>
        <taxon>Pentapetalae</taxon>
        <taxon>asterids</taxon>
        <taxon>lamiids</taxon>
        <taxon>Lamiales</taxon>
        <taxon>Oleaceae</taxon>
        <taxon>Forsythieae</taxon>
        <taxon>Forsythia</taxon>
    </lineage>
</organism>
<sequence length="107" mass="12423">MIAATKMDYYVNRLKGKWNHLRKVHRMFYKLLGHSGVTWDPNTNKVNVAEEVSQHFYMINKSDYKSFKMEECKHYHTLGKIFIGITATGGLGNASTQRLPSQRKKDS</sequence>
<evidence type="ECO:0000259" key="1">
    <source>
        <dbReference type="Pfam" id="PF12776"/>
    </source>
</evidence>
<reference evidence="3" key="1">
    <citation type="submission" date="2024-07" db="EMBL/GenBank/DDBJ databases">
        <title>Two chromosome-level genome assemblies of Korean endemic species Abeliophyllum distichum and Forsythia ovata (Oleaceae).</title>
        <authorList>
            <person name="Jang H."/>
        </authorList>
    </citation>
    <scope>NUCLEOTIDE SEQUENCE [LARGE SCALE GENOMIC DNA]</scope>
</reference>
<evidence type="ECO:0000313" key="3">
    <source>
        <dbReference type="Proteomes" id="UP001604277"/>
    </source>
</evidence>
<dbReference type="PANTHER" id="PTHR47584:SF14">
    <property type="entry name" value="L10-INTERACTING MYB DOMAIN-CONTAINING PROTEIN-LIKE"/>
    <property type="match status" value="1"/>
</dbReference>
<evidence type="ECO:0000313" key="2">
    <source>
        <dbReference type="EMBL" id="KAL2520502.1"/>
    </source>
</evidence>
<dbReference type="PANTHER" id="PTHR47584">
    <property type="match status" value="1"/>
</dbReference>